<dbReference type="GO" id="GO:0016020">
    <property type="term" value="C:membrane"/>
    <property type="evidence" value="ECO:0007669"/>
    <property type="project" value="TreeGrafter"/>
</dbReference>
<dbReference type="STRING" id="1817892.AUK40_01915"/>
<evidence type="ECO:0000256" key="1">
    <source>
        <dbReference type="ARBA" id="ARBA00038357"/>
    </source>
</evidence>
<dbReference type="InterPro" id="IPR050577">
    <property type="entry name" value="MAPR/NEUFC/NENF-like"/>
</dbReference>
<dbReference type="InterPro" id="IPR036400">
    <property type="entry name" value="Cyt_B5-like_heme/steroid_sf"/>
</dbReference>
<protein>
    <recommendedName>
        <fullName evidence="2">Cytochrome b5 heme-binding domain-containing protein</fullName>
    </recommendedName>
</protein>
<dbReference type="Gene3D" id="3.10.120.10">
    <property type="entry name" value="Cytochrome b5-like heme/steroid binding domain"/>
    <property type="match status" value="1"/>
</dbReference>
<evidence type="ECO:0000313" key="4">
    <source>
        <dbReference type="Proteomes" id="UP000183245"/>
    </source>
</evidence>
<evidence type="ECO:0000313" key="3">
    <source>
        <dbReference type="EMBL" id="OIP98122.1"/>
    </source>
</evidence>
<dbReference type="PANTHER" id="PTHR10281:SF76">
    <property type="entry name" value="CALCUTTA CUP-RELATED"/>
    <property type="match status" value="1"/>
</dbReference>
<sequence>MKKKILFALIMIVLIASSAFTVYHVFTERQARAKISALESSPSISFFTAADLARYDGTDPILPIYLALDGYVYDVTAGSSFYAVGGDYHYLAGRDSTTDLQIFGGDIIKRKYPIIGKYVN</sequence>
<organism evidence="3 4">
    <name type="scientific">Candidatus Wirthbacteria bacterium CG2_30_54_11</name>
    <dbReference type="NCBI Taxonomy" id="1817892"/>
    <lineage>
        <taxon>Bacteria</taxon>
        <taxon>Candidatus Wirthbacteria</taxon>
    </lineage>
</organism>
<accession>A0A1J5IUN3</accession>
<evidence type="ECO:0000259" key="2">
    <source>
        <dbReference type="SMART" id="SM01117"/>
    </source>
</evidence>
<dbReference type="InterPro" id="IPR001199">
    <property type="entry name" value="Cyt_B5-like_heme/steroid-bd"/>
</dbReference>
<proteinExistence type="inferred from homology"/>
<name>A0A1J5IUN3_9BACT</name>
<comment type="caution">
    <text evidence="3">The sequence shown here is derived from an EMBL/GenBank/DDBJ whole genome shotgun (WGS) entry which is preliminary data.</text>
</comment>
<dbReference type="SUPFAM" id="SSF55856">
    <property type="entry name" value="Cytochrome b5-like heme/steroid binding domain"/>
    <property type="match status" value="1"/>
</dbReference>
<dbReference type="Proteomes" id="UP000183245">
    <property type="component" value="Unassembled WGS sequence"/>
</dbReference>
<comment type="similarity">
    <text evidence="1">Belongs to the cytochrome b5 family. MAPR subfamily.</text>
</comment>
<dbReference type="GO" id="GO:0012505">
    <property type="term" value="C:endomembrane system"/>
    <property type="evidence" value="ECO:0007669"/>
    <property type="project" value="TreeGrafter"/>
</dbReference>
<dbReference type="AlphaFoldDB" id="A0A1J5IUN3"/>
<dbReference type="PANTHER" id="PTHR10281">
    <property type="entry name" value="MEMBRANE-ASSOCIATED PROGESTERONE RECEPTOR COMPONENT-RELATED"/>
    <property type="match status" value="1"/>
</dbReference>
<dbReference type="Pfam" id="PF00173">
    <property type="entry name" value="Cyt-b5"/>
    <property type="match status" value="1"/>
</dbReference>
<dbReference type="EMBL" id="MNZT01000037">
    <property type="protein sequence ID" value="OIP98122.1"/>
    <property type="molecule type" value="Genomic_DNA"/>
</dbReference>
<feature type="domain" description="Cytochrome b5 heme-binding" evidence="2">
    <location>
        <begin position="47"/>
        <end position="119"/>
    </location>
</feature>
<reference evidence="3 4" key="1">
    <citation type="journal article" date="2016" name="Environ. Microbiol.">
        <title>Genomic resolution of a cold subsurface aquifer community provides metabolic insights for novel microbes adapted to high CO concentrations.</title>
        <authorList>
            <person name="Probst A.J."/>
            <person name="Castelle C.J."/>
            <person name="Singh A."/>
            <person name="Brown C.T."/>
            <person name="Anantharaman K."/>
            <person name="Sharon I."/>
            <person name="Hug L.A."/>
            <person name="Burstein D."/>
            <person name="Emerson J.B."/>
            <person name="Thomas B.C."/>
            <person name="Banfield J.F."/>
        </authorList>
    </citation>
    <scope>NUCLEOTIDE SEQUENCE [LARGE SCALE GENOMIC DNA]</scope>
    <source>
        <strain evidence="3">CG2_30_54_11</strain>
    </source>
</reference>
<dbReference type="SMART" id="SM01117">
    <property type="entry name" value="Cyt-b5"/>
    <property type="match status" value="1"/>
</dbReference>
<gene>
    <name evidence="3" type="ORF">AUK40_01915</name>
</gene>